<reference evidence="2" key="2">
    <citation type="journal article" date="2021" name="Microbiome">
        <title>Successional dynamics and alternative stable states in a saline activated sludge microbial community over 9 years.</title>
        <authorList>
            <person name="Wang Y."/>
            <person name="Ye J."/>
            <person name="Ju F."/>
            <person name="Liu L."/>
            <person name="Boyd J.A."/>
            <person name="Deng Y."/>
            <person name="Parks D.H."/>
            <person name="Jiang X."/>
            <person name="Yin X."/>
            <person name="Woodcroft B.J."/>
            <person name="Tyson G.W."/>
            <person name="Hugenholtz P."/>
            <person name="Polz M.F."/>
            <person name="Zhang T."/>
        </authorList>
    </citation>
    <scope>NUCLEOTIDE SEQUENCE</scope>
    <source>
        <strain evidence="2">HKST-UBA01</strain>
    </source>
</reference>
<organism evidence="2 3">
    <name type="scientific">Eiseniibacteriota bacterium</name>
    <dbReference type="NCBI Taxonomy" id="2212470"/>
    <lineage>
        <taxon>Bacteria</taxon>
        <taxon>Candidatus Eiseniibacteriota</taxon>
    </lineage>
</organism>
<protein>
    <submittedName>
        <fullName evidence="2">Uncharacterized protein</fullName>
    </submittedName>
</protein>
<evidence type="ECO:0000313" key="3">
    <source>
        <dbReference type="Proteomes" id="UP000697710"/>
    </source>
</evidence>
<name>A0A956M1L2_UNCEI</name>
<dbReference type="AlphaFoldDB" id="A0A956M1L2"/>
<proteinExistence type="predicted"/>
<accession>A0A956M1L2</accession>
<feature type="region of interest" description="Disordered" evidence="1">
    <location>
        <begin position="1"/>
        <end position="21"/>
    </location>
</feature>
<dbReference type="EMBL" id="JAGQHR010000769">
    <property type="protein sequence ID" value="MCA9729615.1"/>
    <property type="molecule type" value="Genomic_DNA"/>
</dbReference>
<gene>
    <name evidence="2" type="ORF">KC729_18155</name>
</gene>
<sequence>MSGTNRHSAAKASAPGNPSAGWRTSIPAAGALGFVLLACAGPTDPPDPPTGGQELVLDFARFESDVLPVLTQQGCDAGGDCHGGGIRGTFALSPIEEKDPIFDFEQASLQVLPVEREESPLLIKPLAVAAGGAPHSYKVFETTDDPGFVAIRGWIEAGVLR</sequence>
<evidence type="ECO:0000313" key="2">
    <source>
        <dbReference type="EMBL" id="MCA9729615.1"/>
    </source>
</evidence>
<evidence type="ECO:0000256" key="1">
    <source>
        <dbReference type="SAM" id="MobiDB-lite"/>
    </source>
</evidence>
<dbReference type="Proteomes" id="UP000697710">
    <property type="component" value="Unassembled WGS sequence"/>
</dbReference>
<comment type="caution">
    <text evidence="2">The sequence shown here is derived from an EMBL/GenBank/DDBJ whole genome shotgun (WGS) entry which is preliminary data.</text>
</comment>
<reference evidence="2" key="1">
    <citation type="submission" date="2020-04" db="EMBL/GenBank/DDBJ databases">
        <authorList>
            <person name="Zhang T."/>
        </authorList>
    </citation>
    <scope>NUCLEOTIDE SEQUENCE</scope>
    <source>
        <strain evidence="2">HKST-UBA01</strain>
    </source>
</reference>